<dbReference type="CDD" id="cd03145">
    <property type="entry name" value="GAT1_cyanophycinase"/>
    <property type="match status" value="1"/>
</dbReference>
<evidence type="ECO:0000313" key="10">
    <source>
        <dbReference type="EMBL" id="SEN33856.1"/>
    </source>
</evidence>
<evidence type="ECO:0000256" key="2">
    <source>
        <dbReference type="ARBA" id="ARBA00002039"/>
    </source>
</evidence>
<dbReference type="InterPro" id="IPR011811">
    <property type="entry name" value="Peptidase_S51_cyanophycinase"/>
</dbReference>
<evidence type="ECO:0000256" key="8">
    <source>
        <dbReference type="ARBA" id="ARBA00022825"/>
    </source>
</evidence>
<dbReference type="Proteomes" id="UP000198553">
    <property type="component" value="Unassembled WGS sequence"/>
</dbReference>
<dbReference type="GO" id="GO:0006508">
    <property type="term" value="P:proteolysis"/>
    <property type="evidence" value="ECO:0007669"/>
    <property type="project" value="UniProtKB-KW"/>
</dbReference>
<protein>
    <recommendedName>
        <fullName evidence="5">Cyanophycinase</fullName>
        <ecNumber evidence="4">3.4.15.6</ecNumber>
    </recommendedName>
</protein>
<feature type="active site" description="Charge relay system" evidence="9">
    <location>
        <position position="171"/>
    </location>
</feature>
<dbReference type="EC" id="3.4.15.6" evidence="4"/>
<dbReference type="PANTHER" id="PTHR36175:SF1">
    <property type="entry name" value="CYANOPHYCINASE"/>
    <property type="match status" value="1"/>
</dbReference>
<dbReference type="PANTHER" id="PTHR36175">
    <property type="entry name" value="CYANOPHYCINASE"/>
    <property type="match status" value="1"/>
</dbReference>
<dbReference type="GO" id="GO:0008241">
    <property type="term" value="F:peptidyl-dipeptidase activity"/>
    <property type="evidence" value="ECO:0007669"/>
    <property type="project" value="UniProtKB-EC"/>
</dbReference>
<dbReference type="SUPFAM" id="SSF52317">
    <property type="entry name" value="Class I glutamine amidotransferase-like"/>
    <property type="match status" value="1"/>
</dbReference>
<dbReference type="OrthoDB" id="9799980at2"/>
<dbReference type="NCBIfam" id="TIGR02069">
    <property type="entry name" value="cyanophycinase"/>
    <property type="match status" value="1"/>
</dbReference>
<dbReference type="EMBL" id="FOBW01000011">
    <property type="protein sequence ID" value="SEN33856.1"/>
    <property type="molecule type" value="Genomic_DNA"/>
</dbReference>
<dbReference type="InterPro" id="IPR005320">
    <property type="entry name" value="Peptidase_S51"/>
</dbReference>
<dbReference type="PIRSF" id="PIRSF032067">
    <property type="entry name" value="Cyanophycinase"/>
    <property type="match status" value="1"/>
</dbReference>
<reference evidence="11" key="1">
    <citation type="submission" date="2016-10" db="EMBL/GenBank/DDBJ databases">
        <authorList>
            <person name="Varghese N."/>
            <person name="Submissions S."/>
        </authorList>
    </citation>
    <scope>NUCLEOTIDE SEQUENCE [LARGE SCALE GENOMIC DNA]</scope>
    <source>
        <strain evidence="11">B48,IBRC-M 10115,DSM 25386,CECT 8001</strain>
    </source>
</reference>
<feature type="active site" description="Charge relay system" evidence="9">
    <location>
        <position position="198"/>
    </location>
</feature>
<keyword evidence="7" id="KW-0378">Hydrolase</keyword>
<proteinExistence type="inferred from homology"/>
<evidence type="ECO:0000256" key="6">
    <source>
        <dbReference type="ARBA" id="ARBA00022670"/>
    </source>
</evidence>
<comment type="catalytic activity">
    <reaction evidence="1">
        <text>[L-4-(L-arginin-2-N-yl)aspartate](n) + H2O = [L-4-(L-arginin-2-N-yl)aspartate](n-1) + L-4-(L-arginin-2-N-yl)aspartate</text>
        <dbReference type="Rhea" id="RHEA:12845"/>
        <dbReference type="Rhea" id="RHEA-COMP:13728"/>
        <dbReference type="Rhea" id="RHEA-COMP:13734"/>
        <dbReference type="ChEBI" id="CHEBI:15377"/>
        <dbReference type="ChEBI" id="CHEBI:137986"/>
        <dbReference type="ChEBI" id="CHEBI:137991"/>
        <dbReference type="EC" id="3.4.15.6"/>
    </reaction>
</comment>
<dbReference type="RefSeq" id="WP_090747842.1">
    <property type="nucleotide sequence ID" value="NZ_FOBW01000011.1"/>
</dbReference>
<comment type="similarity">
    <text evidence="3">Belongs to the peptidase S51 family.</text>
</comment>
<evidence type="ECO:0000256" key="9">
    <source>
        <dbReference type="PIRSR" id="PIRSR032067-1"/>
    </source>
</evidence>
<organism evidence="10 11">
    <name type="scientific">Mesobacillus persicus</name>
    <dbReference type="NCBI Taxonomy" id="930146"/>
    <lineage>
        <taxon>Bacteria</taxon>
        <taxon>Bacillati</taxon>
        <taxon>Bacillota</taxon>
        <taxon>Bacilli</taxon>
        <taxon>Bacillales</taxon>
        <taxon>Bacillaceae</taxon>
        <taxon>Mesobacillus</taxon>
    </lineage>
</organism>
<evidence type="ECO:0000256" key="4">
    <source>
        <dbReference type="ARBA" id="ARBA00013115"/>
    </source>
</evidence>
<evidence type="ECO:0000256" key="1">
    <source>
        <dbReference type="ARBA" id="ARBA00001092"/>
    </source>
</evidence>
<keyword evidence="6" id="KW-0645">Protease</keyword>
<evidence type="ECO:0000256" key="5">
    <source>
        <dbReference type="ARBA" id="ARBA00015719"/>
    </source>
</evidence>
<name>A0A1H8FQ79_9BACI</name>
<dbReference type="InterPro" id="IPR029062">
    <property type="entry name" value="Class_I_gatase-like"/>
</dbReference>
<feature type="active site" description="Charge relay system" evidence="9">
    <location>
        <position position="128"/>
    </location>
</feature>
<comment type="function">
    <text evidence="2">Exopeptidase that catalyzes the hydrolytic cleavage of multi-L-arginyl-poly-L-aspartic acid (cyanophycin; a water-insoluble reserve polymer) into aspartate-arginine dipeptides.</text>
</comment>
<sequence>MSSGKLLIIGGKEEKCRTGDILSTFVDLSRAKRGAVGILPTASKIPNEVSAAYIEVFTKLGLEELEVINVDTREKASDPSILKTVSGLAALFITGGDQKRLSDCIRNTKLHSLITEKWKAGMLIGGTSAGASIMGEDMIIYSEMKNNDEDRLLIEMGKGFGFEKNLLIDQHFSQRARFGRLISAIGENQELVGIGIDENTAILVEGDHFEVIGEHQVFVIDGKSGSLVDFVRSENGGEELTITDFKLHALTAGYYFNLSSREIMKRKEA</sequence>
<keyword evidence="11" id="KW-1185">Reference proteome</keyword>
<dbReference type="AlphaFoldDB" id="A0A1H8FQ79"/>
<gene>
    <name evidence="10" type="ORF">SAMN05192533_111144</name>
</gene>
<evidence type="ECO:0000256" key="3">
    <source>
        <dbReference type="ARBA" id="ARBA00006534"/>
    </source>
</evidence>
<dbReference type="Gene3D" id="3.40.50.880">
    <property type="match status" value="1"/>
</dbReference>
<evidence type="ECO:0000256" key="7">
    <source>
        <dbReference type="ARBA" id="ARBA00022801"/>
    </source>
</evidence>
<keyword evidence="8" id="KW-0720">Serine protease</keyword>
<dbReference type="GO" id="GO:0008236">
    <property type="term" value="F:serine-type peptidase activity"/>
    <property type="evidence" value="ECO:0007669"/>
    <property type="project" value="UniProtKB-KW"/>
</dbReference>
<dbReference type="Pfam" id="PF03575">
    <property type="entry name" value="Peptidase_S51"/>
    <property type="match status" value="1"/>
</dbReference>
<dbReference type="STRING" id="930146.SAMN05192533_111144"/>
<evidence type="ECO:0000313" key="11">
    <source>
        <dbReference type="Proteomes" id="UP000198553"/>
    </source>
</evidence>
<accession>A0A1H8FQ79</accession>